<dbReference type="GO" id="GO:0005886">
    <property type="term" value="C:plasma membrane"/>
    <property type="evidence" value="ECO:0007669"/>
    <property type="project" value="TreeGrafter"/>
</dbReference>
<dbReference type="GO" id="GO:0050808">
    <property type="term" value="P:synapse organization"/>
    <property type="evidence" value="ECO:0007669"/>
    <property type="project" value="TreeGrafter"/>
</dbReference>
<dbReference type="InterPro" id="IPR003599">
    <property type="entry name" value="Ig_sub"/>
</dbReference>
<organism evidence="4 5">
    <name type="scientific">Actinia tenebrosa</name>
    <name type="common">Australian red waratah sea anemone</name>
    <dbReference type="NCBI Taxonomy" id="6105"/>
    <lineage>
        <taxon>Eukaryota</taxon>
        <taxon>Metazoa</taxon>
        <taxon>Cnidaria</taxon>
        <taxon>Anthozoa</taxon>
        <taxon>Hexacorallia</taxon>
        <taxon>Actiniaria</taxon>
        <taxon>Actiniidae</taxon>
        <taxon>Actinia</taxon>
    </lineage>
</organism>
<protein>
    <submittedName>
        <fullName evidence="5">Neurotrimin-like</fullName>
    </submittedName>
</protein>
<dbReference type="SUPFAM" id="SSF48726">
    <property type="entry name" value="Immunoglobulin"/>
    <property type="match status" value="2"/>
</dbReference>
<keyword evidence="4" id="KW-1185">Reference proteome</keyword>
<evidence type="ECO:0000259" key="3">
    <source>
        <dbReference type="PROSITE" id="PS50835"/>
    </source>
</evidence>
<dbReference type="GO" id="GO:0008046">
    <property type="term" value="F:axon guidance receptor activity"/>
    <property type="evidence" value="ECO:0007669"/>
    <property type="project" value="TreeGrafter"/>
</dbReference>
<reference evidence="5" key="1">
    <citation type="submission" date="2025-08" db="UniProtKB">
        <authorList>
            <consortium name="RefSeq"/>
        </authorList>
    </citation>
    <scope>IDENTIFICATION</scope>
    <source>
        <tissue evidence="5">Tentacle</tissue>
    </source>
</reference>
<evidence type="ECO:0000256" key="1">
    <source>
        <dbReference type="ARBA" id="ARBA00023157"/>
    </source>
</evidence>
<dbReference type="SMART" id="SM00408">
    <property type="entry name" value="IGc2"/>
    <property type="match status" value="2"/>
</dbReference>
<accession>A0A6P8HFD1</accession>
<dbReference type="Gene3D" id="2.60.40.10">
    <property type="entry name" value="Immunoglobulins"/>
    <property type="match status" value="2"/>
</dbReference>
<dbReference type="InterPro" id="IPR050958">
    <property type="entry name" value="Cell_Adh-Cytoskel_Orgn"/>
</dbReference>
<dbReference type="Proteomes" id="UP000515163">
    <property type="component" value="Unplaced"/>
</dbReference>
<dbReference type="SMART" id="SM00409">
    <property type="entry name" value="IG"/>
    <property type="match status" value="1"/>
</dbReference>
<feature type="domain" description="Ig-like" evidence="3">
    <location>
        <begin position="10"/>
        <end position="97"/>
    </location>
</feature>
<dbReference type="InParanoid" id="A0A6P8HFD1"/>
<proteinExistence type="predicted"/>
<dbReference type="OrthoDB" id="5984376at2759"/>
<dbReference type="InterPro" id="IPR007110">
    <property type="entry name" value="Ig-like_dom"/>
</dbReference>
<dbReference type="GeneID" id="116292028"/>
<dbReference type="GO" id="GO:0007156">
    <property type="term" value="P:homophilic cell adhesion via plasma membrane adhesion molecules"/>
    <property type="evidence" value="ECO:0007669"/>
    <property type="project" value="TreeGrafter"/>
</dbReference>
<dbReference type="GO" id="GO:0030424">
    <property type="term" value="C:axon"/>
    <property type="evidence" value="ECO:0007669"/>
    <property type="project" value="TreeGrafter"/>
</dbReference>
<dbReference type="FunCoup" id="A0A6P8HFD1">
    <property type="interactions" value="489"/>
</dbReference>
<evidence type="ECO:0000313" key="5">
    <source>
        <dbReference type="RefSeq" id="XP_031555119.1"/>
    </source>
</evidence>
<keyword evidence="2" id="KW-0393">Immunoglobulin domain</keyword>
<dbReference type="PANTHER" id="PTHR45080:SF27">
    <property type="entry name" value="NEURAL CELL ADHESION MOLECULE 1-LIKE"/>
    <property type="match status" value="1"/>
</dbReference>
<dbReference type="GO" id="GO:0043025">
    <property type="term" value="C:neuronal cell body"/>
    <property type="evidence" value="ECO:0007669"/>
    <property type="project" value="TreeGrafter"/>
</dbReference>
<evidence type="ECO:0000256" key="2">
    <source>
        <dbReference type="ARBA" id="ARBA00023319"/>
    </source>
</evidence>
<gene>
    <name evidence="5" type="primary">LOC116292028</name>
</gene>
<dbReference type="Pfam" id="PF13927">
    <property type="entry name" value="Ig_3"/>
    <property type="match status" value="2"/>
</dbReference>
<dbReference type="PANTHER" id="PTHR45080">
    <property type="entry name" value="CONTACTIN 5"/>
    <property type="match status" value="1"/>
</dbReference>
<dbReference type="RefSeq" id="XP_031555119.1">
    <property type="nucleotide sequence ID" value="XM_031699259.1"/>
</dbReference>
<dbReference type="InterPro" id="IPR013783">
    <property type="entry name" value="Ig-like_fold"/>
</dbReference>
<evidence type="ECO:0000313" key="4">
    <source>
        <dbReference type="Proteomes" id="UP000515163"/>
    </source>
</evidence>
<dbReference type="PROSITE" id="PS50835">
    <property type="entry name" value="IG_LIKE"/>
    <property type="match status" value="2"/>
</dbReference>
<dbReference type="KEGG" id="aten:116292028"/>
<keyword evidence="1" id="KW-1015">Disulfide bond</keyword>
<name>A0A6P8HFD1_ACTTE</name>
<feature type="domain" description="Ig-like" evidence="3">
    <location>
        <begin position="102"/>
        <end position="176"/>
    </location>
</feature>
<dbReference type="InterPro" id="IPR003598">
    <property type="entry name" value="Ig_sub2"/>
</dbReference>
<dbReference type="FunFam" id="2.60.40.10:FF:000032">
    <property type="entry name" value="palladin isoform X1"/>
    <property type="match status" value="1"/>
</dbReference>
<dbReference type="InterPro" id="IPR036179">
    <property type="entry name" value="Ig-like_dom_sf"/>
</dbReference>
<dbReference type="AlphaFoldDB" id="A0A6P8HFD1"/>
<sequence length="176" mass="19654">MYNLFITSRPQFTSQFQANNIVVEGADLHINCSAIGNPTPNITWVLLKNQAKEIKSQGVGFADLVIQNITRHQNGTYQCQATNNPNDYPVKTKTQVTVWYIPNITFLNWTVDEKTILFCQASGHPRPLIKWYYADGTQVESGATEITSGSRMVLKIPDSNSGLYGMYKCNATNEVG</sequence>